<organism evidence="1 2">
    <name type="scientific">Alishewanella jeotgali KCTC 22429</name>
    <dbReference type="NCBI Taxonomy" id="1129374"/>
    <lineage>
        <taxon>Bacteria</taxon>
        <taxon>Pseudomonadati</taxon>
        <taxon>Pseudomonadota</taxon>
        <taxon>Gammaproteobacteria</taxon>
        <taxon>Alteromonadales</taxon>
        <taxon>Alteromonadaceae</taxon>
        <taxon>Alishewanella</taxon>
    </lineage>
</organism>
<proteinExistence type="predicted"/>
<protein>
    <submittedName>
        <fullName evidence="1">Uncharacterized protein</fullName>
    </submittedName>
</protein>
<name>H3ZGJ5_9ALTE</name>
<gene>
    <name evidence="1" type="ORF">AJE_12338</name>
</gene>
<sequence length="259" mass="29717">MFGNKRREFNARISLLFPGFGFTLDDAGVFNTLSALDIAWERKYNDYESALFCAYIVYGGMLKNQDIRANDTLKKILFIQKEWLSKNVLQPTLLKDWTAKVIDWQKKYLSENDKSDELKESSPSQSRASEIYERDFEFSGNFPDFANADFYSSFYIPENNKIYFFGACPMVAQKVVSHELPISYQLVMAVFTEDDVPLLFVTLEKNLLGQLTLGVLHRNGDHENLGPGDRYKTIDSFESVALDIISDRLAFNLDDIIQG</sequence>
<reference evidence="1 2" key="1">
    <citation type="journal article" date="2012" name="J. Bacteriol.">
        <title>Genome Sequence of Extracellular-Protease-Producing Alishewanella jeotgali Isolated from Traditional Korean Fermented Seafood.</title>
        <authorList>
            <person name="Jung J."/>
            <person name="Chun J."/>
            <person name="Park W."/>
        </authorList>
    </citation>
    <scope>NUCLEOTIDE SEQUENCE [LARGE SCALE GENOMIC DNA]</scope>
    <source>
        <strain evidence="1 2">KCTC 22429</strain>
    </source>
</reference>
<keyword evidence="2" id="KW-1185">Reference proteome</keyword>
<evidence type="ECO:0000313" key="1">
    <source>
        <dbReference type="EMBL" id="EHR40307.1"/>
    </source>
</evidence>
<dbReference type="RefSeq" id="WP_008951145.1">
    <property type="nucleotide sequence ID" value="NZ_AHTH01000040.1"/>
</dbReference>
<evidence type="ECO:0000313" key="2">
    <source>
        <dbReference type="Proteomes" id="UP000012046"/>
    </source>
</evidence>
<dbReference type="AlphaFoldDB" id="H3ZGJ5"/>
<accession>H3ZGJ5</accession>
<dbReference type="PATRIC" id="fig|1129374.4.peg.2447"/>
<comment type="caution">
    <text evidence="1">The sequence shown here is derived from an EMBL/GenBank/DDBJ whole genome shotgun (WGS) entry which is preliminary data.</text>
</comment>
<dbReference type="Proteomes" id="UP000012046">
    <property type="component" value="Unassembled WGS sequence"/>
</dbReference>
<dbReference type="EMBL" id="AHTH01000040">
    <property type="protein sequence ID" value="EHR40307.1"/>
    <property type="molecule type" value="Genomic_DNA"/>
</dbReference>